<keyword evidence="1" id="KW-0812">Transmembrane</keyword>
<dbReference type="EMBL" id="KZ559499">
    <property type="protein sequence ID" value="PLN86278.1"/>
    <property type="molecule type" value="Genomic_DNA"/>
</dbReference>
<organism evidence="2 3">
    <name type="scientific">Aspergillus taichungensis</name>
    <dbReference type="NCBI Taxonomy" id="482145"/>
    <lineage>
        <taxon>Eukaryota</taxon>
        <taxon>Fungi</taxon>
        <taxon>Dikarya</taxon>
        <taxon>Ascomycota</taxon>
        <taxon>Pezizomycotina</taxon>
        <taxon>Eurotiomycetes</taxon>
        <taxon>Eurotiomycetidae</taxon>
        <taxon>Eurotiales</taxon>
        <taxon>Aspergillaceae</taxon>
        <taxon>Aspergillus</taxon>
        <taxon>Aspergillus subgen. Circumdati</taxon>
    </lineage>
</organism>
<proteinExistence type="predicted"/>
<keyword evidence="1" id="KW-1133">Transmembrane helix</keyword>
<feature type="transmembrane region" description="Helical" evidence="1">
    <location>
        <begin position="37"/>
        <end position="54"/>
    </location>
</feature>
<evidence type="ECO:0000313" key="2">
    <source>
        <dbReference type="EMBL" id="PLN86278.1"/>
    </source>
</evidence>
<protein>
    <submittedName>
        <fullName evidence="2">Uncharacterized protein</fullName>
    </submittedName>
</protein>
<evidence type="ECO:0000313" key="3">
    <source>
        <dbReference type="Proteomes" id="UP000235023"/>
    </source>
</evidence>
<sequence length="55" mass="6249">MTVCISSFCCFFCLSCNMFDLHLWVYEFGSVGTKHMLWVFISSAVLLLSSLPCVM</sequence>
<reference evidence="3" key="1">
    <citation type="submission" date="2017-12" db="EMBL/GenBank/DDBJ databases">
        <authorList>
            <consortium name="DOE Joint Genome Institute"/>
            <person name="Mondo S.J."/>
            <person name="Kjaerbolling I."/>
            <person name="Vesth T.C."/>
            <person name="Frisvad J.C."/>
            <person name="Nybo J.L."/>
            <person name="Theobald S."/>
            <person name="Kuo A."/>
            <person name="Bowyer P."/>
            <person name="Matsuda Y."/>
            <person name="Lyhne E.K."/>
            <person name="Kogle M.E."/>
            <person name="Clum A."/>
            <person name="Lipzen A."/>
            <person name="Salamov A."/>
            <person name="Ngan C.Y."/>
            <person name="Daum C."/>
            <person name="Chiniquy J."/>
            <person name="Barry K."/>
            <person name="LaButti K."/>
            <person name="Haridas S."/>
            <person name="Simmons B.A."/>
            <person name="Magnuson J.K."/>
            <person name="Mortensen U.H."/>
            <person name="Larsen T.O."/>
            <person name="Grigoriev I.V."/>
            <person name="Baker S.E."/>
            <person name="Andersen M.R."/>
            <person name="Nordberg H.P."/>
            <person name="Cantor M.N."/>
            <person name="Hua S.X."/>
        </authorList>
    </citation>
    <scope>NUCLEOTIDE SEQUENCE [LARGE SCALE GENOMIC DNA]</scope>
    <source>
        <strain evidence="3">IBT 19404</strain>
    </source>
</reference>
<dbReference type="AlphaFoldDB" id="A0A2J5I8Q5"/>
<keyword evidence="3" id="KW-1185">Reference proteome</keyword>
<name>A0A2J5I8Q5_9EURO</name>
<evidence type="ECO:0000256" key="1">
    <source>
        <dbReference type="SAM" id="Phobius"/>
    </source>
</evidence>
<keyword evidence="1" id="KW-0472">Membrane</keyword>
<dbReference type="Proteomes" id="UP000235023">
    <property type="component" value="Unassembled WGS sequence"/>
</dbReference>
<gene>
    <name evidence="2" type="ORF">BDW42DRAFT_158899</name>
</gene>
<accession>A0A2J5I8Q5</accession>